<evidence type="ECO:0000313" key="1">
    <source>
        <dbReference type="EMBL" id="SFF56320.1"/>
    </source>
</evidence>
<protein>
    <submittedName>
        <fullName evidence="1">Uncharacterized protein</fullName>
    </submittedName>
</protein>
<keyword evidence="2" id="KW-1185">Reference proteome</keyword>
<dbReference type="EMBL" id="FONW01000009">
    <property type="protein sequence ID" value="SFF56320.1"/>
    <property type="molecule type" value="Genomic_DNA"/>
</dbReference>
<evidence type="ECO:0000313" key="2">
    <source>
        <dbReference type="Proteomes" id="UP000198964"/>
    </source>
</evidence>
<reference evidence="1 2" key="1">
    <citation type="submission" date="2016-10" db="EMBL/GenBank/DDBJ databases">
        <authorList>
            <person name="de Groot N.N."/>
        </authorList>
    </citation>
    <scope>NUCLEOTIDE SEQUENCE [LARGE SCALE GENOMIC DNA]</scope>
    <source>
        <strain evidence="1 2">CGMCC 1.9156</strain>
    </source>
</reference>
<dbReference type="RefSeq" id="WP_093920791.1">
    <property type="nucleotide sequence ID" value="NZ_FONW01000009.1"/>
</dbReference>
<dbReference type="AlphaFoldDB" id="A0A1I2JQW8"/>
<organism evidence="1 2">
    <name type="scientific">Sunxiuqinia elliptica</name>
    <dbReference type="NCBI Taxonomy" id="655355"/>
    <lineage>
        <taxon>Bacteria</taxon>
        <taxon>Pseudomonadati</taxon>
        <taxon>Bacteroidota</taxon>
        <taxon>Bacteroidia</taxon>
        <taxon>Marinilabiliales</taxon>
        <taxon>Prolixibacteraceae</taxon>
        <taxon>Sunxiuqinia</taxon>
    </lineage>
</organism>
<dbReference type="Proteomes" id="UP000198964">
    <property type="component" value="Unassembled WGS sequence"/>
</dbReference>
<name>A0A1I2JQW8_9BACT</name>
<accession>A0A1I2JQW8</accession>
<sequence>MTHFGINLTLCRRLWQQKQQGFWMIGLIVGLFACGQRNSSQEQAEKFAVVYSEGHLSCEFQLPDKQLEVAFFPCGVNQIFALGKLAYDTSSVISEEKPYALEFPSATDWVGPYHVSLLENATSDRPKQFTGGWHGSNGDGTGEPTAMTKRVAVTVDGEPKSSGFSGMSELVSLNVVNLIQGYDNPGTGNYLLQESVNYQVLSNCSIKVRVTITALNDVVIHRYYGMQSQNFAVFDSVSYASPTEIMNTEPVRTNNSCVKNDAVNRVILSGEQGKYELELILNTEKGLGTFDYLADGLARAFSADYGKSYFNLVNGKNLKLKKGELVFWEGTYVFK</sequence>
<dbReference type="STRING" id="655355.SAMN05216283_109106"/>
<proteinExistence type="predicted"/>
<gene>
    <name evidence="1" type="ORF">SAMN05216283_109106</name>
</gene>